<reference evidence="1 2" key="1">
    <citation type="journal article" date="2016" name="Appl. Environ. Microbiol.">
        <title>Lack of Overt Genome Reduction in the Bryostatin-Producing Bryozoan Symbiont "Candidatus Endobugula sertula".</title>
        <authorList>
            <person name="Miller I.J."/>
            <person name="Vanee N."/>
            <person name="Fong S.S."/>
            <person name="Lim-Fong G.E."/>
            <person name="Kwan J.C."/>
        </authorList>
    </citation>
    <scope>NUCLEOTIDE SEQUENCE [LARGE SCALE GENOMIC DNA]</scope>
    <source>
        <strain evidence="1">AB1-4</strain>
    </source>
</reference>
<dbReference type="GO" id="GO:0009036">
    <property type="term" value="F:type II site-specific deoxyribonuclease activity"/>
    <property type="evidence" value="ECO:0007669"/>
    <property type="project" value="InterPro"/>
</dbReference>
<name>A0A1D2QMT9_9GAMM</name>
<evidence type="ECO:0000313" key="1">
    <source>
        <dbReference type="EMBL" id="ODS22875.1"/>
    </source>
</evidence>
<dbReference type="EMBL" id="MDLC01000048">
    <property type="protein sequence ID" value="ODS22875.1"/>
    <property type="molecule type" value="Genomic_DNA"/>
</dbReference>
<comment type="caution">
    <text evidence="1">The sequence shown here is derived from an EMBL/GenBank/DDBJ whole genome shotgun (WGS) entry which is preliminary data.</text>
</comment>
<gene>
    <name evidence="1" type="ORF">AB835_11785</name>
</gene>
<evidence type="ECO:0000313" key="2">
    <source>
        <dbReference type="Proteomes" id="UP000242502"/>
    </source>
</evidence>
<organism evidence="1 2">
    <name type="scientific">Candidatus Endobugula sertula</name>
    <name type="common">Bugula neritina bacterial symbiont</name>
    <dbReference type="NCBI Taxonomy" id="62101"/>
    <lineage>
        <taxon>Bacteria</taxon>
        <taxon>Pseudomonadati</taxon>
        <taxon>Pseudomonadota</taxon>
        <taxon>Gammaproteobacteria</taxon>
        <taxon>Cellvibrionales</taxon>
        <taxon>Cellvibrionaceae</taxon>
        <taxon>Candidatus Endobugula</taxon>
    </lineage>
</organism>
<dbReference type="Pfam" id="PF04555">
    <property type="entry name" value="XhoI"/>
    <property type="match status" value="2"/>
</dbReference>
<proteinExistence type="predicted"/>
<protein>
    <recommendedName>
        <fullName evidence="3">Restriction endonuclease</fullName>
    </recommendedName>
</protein>
<sequence>MALNLEGHEDRVSEAVKCFWTVRDREGVRSGKTLDAFVELLTWIVHNNGLPEATVLTGRKAQLPGFFRPTKSWDVLIMDSDTLIAAIELKSIADSFGKNANNRNEEALGSGVDIKEAFEEDAFEGLTRLFTGYLILVEDCDATLSGVQIQMKHFRAMEEFMLNPETREEIYVKNAKGEFPAVGGVSYMNRFDILCRRLMQKNLYTAASVIKSPRSAIEDGKYSAVSRDTSIKAFLASLASHVETIAAIKED</sequence>
<accession>A0A1D2QMT9</accession>
<dbReference type="Proteomes" id="UP000242502">
    <property type="component" value="Unassembled WGS sequence"/>
</dbReference>
<dbReference type="GO" id="GO:0003677">
    <property type="term" value="F:DNA binding"/>
    <property type="evidence" value="ECO:0007669"/>
    <property type="project" value="InterPro"/>
</dbReference>
<dbReference type="InterPro" id="IPR007636">
    <property type="entry name" value="Restrct_endonuc_II_XhoI"/>
</dbReference>
<dbReference type="STRING" id="62101.AB835_11785"/>
<evidence type="ECO:0008006" key="3">
    <source>
        <dbReference type="Google" id="ProtNLM"/>
    </source>
</evidence>
<dbReference type="GO" id="GO:0009307">
    <property type="term" value="P:DNA restriction-modification system"/>
    <property type="evidence" value="ECO:0007669"/>
    <property type="project" value="InterPro"/>
</dbReference>
<dbReference type="AlphaFoldDB" id="A0A1D2QMT9"/>